<name>A0A915HKL9_ROMCU</name>
<organism evidence="2 3">
    <name type="scientific">Romanomermis culicivorax</name>
    <name type="common">Nematode worm</name>
    <dbReference type="NCBI Taxonomy" id="13658"/>
    <lineage>
        <taxon>Eukaryota</taxon>
        <taxon>Metazoa</taxon>
        <taxon>Ecdysozoa</taxon>
        <taxon>Nematoda</taxon>
        <taxon>Enoplea</taxon>
        <taxon>Dorylaimia</taxon>
        <taxon>Mermithida</taxon>
        <taxon>Mermithoidea</taxon>
        <taxon>Mermithidae</taxon>
        <taxon>Romanomermis</taxon>
    </lineage>
</organism>
<dbReference type="WBParaSite" id="nRc.2.0.1.t02214-RA">
    <property type="protein sequence ID" value="nRc.2.0.1.t02214-RA"/>
    <property type="gene ID" value="nRc.2.0.1.g02214"/>
</dbReference>
<sequence length="106" mass="11611">MFSNKNLNIEKALELLLSSTQSEQEENLSPHRLTGHPSTMRQIDSVAKGVENNSDKETASSESEYMPSVAAESDSSFDCQESGTIEQLDAESLFLLINVCSAQNLI</sequence>
<protein>
    <submittedName>
        <fullName evidence="3">Uncharacterized protein</fullName>
    </submittedName>
</protein>
<keyword evidence="2" id="KW-1185">Reference proteome</keyword>
<evidence type="ECO:0000313" key="2">
    <source>
        <dbReference type="Proteomes" id="UP000887565"/>
    </source>
</evidence>
<dbReference type="AlphaFoldDB" id="A0A915HKL9"/>
<reference evidence="3" key="1">
    <citation type="submission" date="2022-11" db="UniProtKB">
        <authorList>
            <consortium name="WormBaseParasite"/>
        </authorList>
    </citation>
    <scope>IDENTIFICATION</scope>
</reference>
<evidence type="ECO:0000313" key="3">
    <source>
        <dbReference type="WBParaSite" id="nRc.2.0.1.t02214-RA"/>
    </source>
</evidence>
<proteinExistence type="predicted"/>
<feature type="region of interest" description="Disordered" evidence="1">
    <location>
        <begin position="18"/>
        <end position="78"/>
    </location>
</feature>
<accession>A0A915HKL9</accession>
<dbReference type="Proteomes" id="UP000887565">
    <property type="component" value="Unplaced"/>
</dbReference>
<evidence type="ECO:0000256" key="1">
    <source>
        <dbReference type="SAM" id="MobiDB-lite"/>
    </source>
</evidence>